<feature type="signal peptide" evidence="3">
    <location>
        <begin position="1"/>
        <end position="23"/>
    </location>
</feature>
<accession>A0AA36ITZ9</accession>
<proteinExistence type="inferred from homology"/>
<feature type="region of interest" description="Disordered" evidence="2">
    <location>
        <begin position="34"/>
        <end position="74"/>
    </location>
</feature>
<dbReference type="Gene3D" id="3.10.120.10">
    <property type="entry name" value="Cytochrome b5-like heme/steroid binding domain"/>
    <property type="match status" value="1"/>
</dbReference>
<feature type="chain" id="PRO_5041470280" description="Cytochrome b5 heme-binding domain-containing protein" evidence="3">
    <location>
        <begin position="24"/>
        <end position="308"/>
    </location>
</feature>
<keyword evidence="3" id="KW-0732">Signal</keyword>
<dbReference type="PANTHER" id="PTHR10281:SF4">
    <property type="entry name" value="NEUFERRICIN"/>
    <property type="match status" value="1"/>
</dbReference>
<name>A0AA36ITZ9_9DINO</name>
<sequence length="308" mass="33787">MWQLASAIAVSAVLVIWLQPKDARKALVPPVQTGAENATATDNSTATASAEAKAPRKGKGSKGPPYPRLPAEERTSARRWTLQELALHDGESRERPLLLAILGEVYDVGPGERFYGPGEGYHVFAGKDASRAFTTGQFNDGAVPGLKGLLPEQISDVISWRSFYQKSDKYRFVGYLVGDYYDEEAQPLRALLELEALQSQTDANQKVIADLRSRFKACNTKSSQDEPHSEIWCDDSYHGQGTRPVFVRAKITELGKEDSWCACLTPEAKAAAREDPKSGSTIIRLSEYPECAGDKQRCFRPKAAGPPP</sequence>
<evidence type="ECO:0000256" key="3">
    <source>
        <dbReference type="SAM" id="SignalP"/>
    </source>
</evidence>
<dbReference type="EMBL" id="CAUJNA010002569">
    <property type="protein sequence ID" value="CAJ1393492.1"/>
    <property type="molecule type" value="Genomic_DNA"/>
</dbReference>
<dbReference type="AlphaFoldDB" id="A0AA36ITZ9"/>
<dbReference type="Proteomes" id="UP001178507">
    <property type="component" value="Unassembled WGS sequence"/>
</dbReference>
<dbReference type="GO" id="GO:0012505">
    <property type="term" value="C:endomembrane system"/>
    <property type="evidence" value="ECO:0007669"/>
    <property type="project" value="TreeGrafter"/>
</dbReference>
<dbReference type="InterPro" id="IPR036400">
    <property type="entry name" value="Cyt_B5-like_heme/steroid_sf"/>
</dbReference>
<evidence type="ECO:0000313" key="6">
    <source>
        <dbReference type="Proteomes" id="UP001178507"/>
    </source>
</evidence>
<dbReference type="InterPro" id="IPR050577">
    <property type="entry name" value="MAPR/NEUFC/NENF-like"/>
</dbReference>
<evidence type="ECO:0000313" key="5">
    <source>
        <dbReference type="EMBL" id="CAJ1393492.1"/>
    </source>
</evidence>
<dbReference type="PANTHER" id="PTHR10281">
    <property type="entry name" value="MEMBRANE-ASSOCIATED PROGESTERONE RECEPTOR COMPONENT-RELATED"/>
    <property type="match status" value="1"/>
</dbReference>
<dbReference type="SMART" id="SM01117">
    <property type="entry name" value="Cyt-b5"/>
    <property type="match status" value="1"/>
</dbReference>
<comment type="caution">
    <text evidence="5">The sequence shown here is derived from an EMBL/GenBank/DDBJ whole genome shotgun (WGS) entry which is preliminary data.</text>
</comment>
<dbReference type="InterPro" id="IPR001199">
    <property type="entry name" value="Cyt_B5-like_heme/steroid-bd"/>
</dbReference>
<reference evidence="5" key="1">
    <citation type="submission" date="2023-08" db="EMBL/GenBank/DDBJ databases">
        <authorList>
            <person name="Chen Y."/>
            <person name="Shah S."/>
            <person name="Dougan E. K."/>
            <person name="Thang M."/>
            <person name="Chan C."/>
        </authorList>
    </citation>
    <scope>NUCLEOTIDE SEQUENCE</scope>
</reference>
<feature type="domain" description="Cytochrome b5 heme-binding" evidence="4">
    <location>
        <begin position="80"/>
        <end position="177"/>
    </location>
</feature>
<evidence type="ECO:0000256" key="2">
    <source>
        <dbReference type="SAM" id="MobiDB-lite"/>
    </source>
</evidence>
<gene>
    <name evidence="5" type="ORF">EVOR1521_LOCUS18343</name>
</gene>
<evidence type="ECO:0000259" key="4">
    <source>
        <dbReference type="SMART" id="SM01117"/>
    </source>
</evidence>
<dbReference type="Pfam" id="PF00173">
    <property type="entry name" value="Cyt-b5"/>
    <property type="match status" value="1"/>
</dbReference>
<dbReference type="GO" id="GO:0016020">
    <property type="term" value="C:membrane"/>
    <property type="evidence" value="ECO:0007669"/>
    <property type="project" value="TreeGrafter"/>
</dbReference>
<evidence type="ECO:0000256" key="1">
    <source>
        <dbReference type="ARBA" id="ARBA00038357"/>
    </source>
</evidence>
<organism evidence="5 6">
    <name type="scientific">Effrenium voratum</name>
    <dbReference type="NCBI Taxonomy" id="2562239"/>
    <lineage>
        <taxon>Eukaryota</taxon>
        <taxon>Sar</taxon>
        <taxon>Alveolata</taxon>
        <taxon>Dinophyceae</taxon>
        <taxon>Suessiales</taxon>
        <taxon>Symbiodiniaceae</taxon>
        <taxon>Effrenium</taxon>
    </lineage>
</organism>
<keyword evidence="6" id="KW-1185">Reference proteome</keyword>
<comment type="similarity">
    <text evidence="1">Belongs to the cytochrome b5 family. MAPR subfamily.</text>
</comment>
<dbReference type="SUPFAM" id="SSF55856">
    <property type="entry name" value="Cytochrome b5-like heme/steroid binding domain"/>
    <property type="match status" value="1"/>
</dbReference>
<feature type="compositionally biased region" description="Low complexity" evidence="2">
    <location>
        <begin position="35"/>
        <end position="52"/>
    </location>
</feature>
<protein>
    <recommendedName>
        <fullName evidence="4">Cytochrome b5 heme-binding domain-containing protein</fullName>
    </recommendedName>
</protein>